<dbReference type="Pfam" id="PF00643">
    <property type="entry name" value="zf-B_box"/>
    <property type="match status" value="1"/>
</dbReference>
<evidence type="ECO:0000313" key="9">
    <source>
        <dbReference type="RefSeq" id="XP_013398853.1"/>
    </source>
</evidence>
<dbReference type="GO" id="GO:0061630">
    <property type="term" value="F:ubiquitin protein ligase activity"/>
    <property type="evidence" value="ECO:0007669"/>
    <property type="project" value="TreeGrafter"/>
</dbReference>
<evidence type="ECO:0000256" key="2">
    <source>
        <dbReference type="ARBA" id="ARBA00022771"/>
    </source>
</evidence>
<protein>
    <submittedName>
        <fullName evidence="9">Tripartite motif-containing protein 2 isoform X1</fullName>
    </submittedName>
</protein>
<feature type="region of interest" description="Disordered" evidence="5">
    <location>
        <begin position="386"/>
        <end position="455"/>
    </location>
</feature>
<keyword evidence="1" id="KW-0479">Metal-binding</keyword>
<dbReference type="Gene3D" id="3.30.40.10">
    <property type="entry name" value="Zinc/RING finger domain, C3HC4 (zinc finger)"/>
    <property type="match status" value="1"/>
</dbReference>
<dbReference type="InterPro" id="IPR017907">
    <property type="entry name" value="Znf_RING_CS"/>
</dbReference>
<dbReference type="InterPro" id="IPR047153">
    <property type="entry name" value="TRIM45/56/19-like"/>
</dbReference>
<evidence type="ECO:0000256" key="1">
    <source>
        <dbReference type="ARBA" id="ARBA00022723"/>
    </source>
</evidence>
<dbReference type="InterPro" id="IPR000315">
    <property type="entry name" value="Znf_B-box"/>
</dbReference>
<proteinExistence type="predicted"/>
<dbReference type="RefSeq" id="XP_013398853.1">
    <property type="nucleotide sequence ID" value="XM_013543399.1"/>
</dbReference>
<dbReference type="InterPro" id="IPR013083">
    <property type="entry name" value="Znf_RING/FYVE/PHD"/>
</dbReference>
<keyword evidence="2 4" id="KW-0863">Zinc-finger</keyword>
<dbReference type="InterPro" id="IPR001841">
    <property type="entry name" value="Znf_RING"/>
</dbReference>
<keyword evidence="8" id="KW-1185">Reference proteome</keyword>
<organism evidence="8 9">
    <name type="scientific">Lingula anatina</name>
    <name type="common">Brachiopod</name>
    <name type="synonym">Lingula unguis</name>
    <dbReference type="NCBI Taxonomy" id="7574"/>
    <lineage>
        <taxon>Eukaryota</taxon>
        <taxon>Metazoa</taxon>
        <taxon>Spiralia</taxon>
        <taxon>Lophotrochozoa</taxon>
        <taxon>Brachiopoda</taxon>
        <taxon>Linguliformea</taxon>
        <taxon>Lingulata</taxon>
        <taxon>Lingulida</taxon>
        <taxon>Linguloidea</taxon>
        <taxon>Lingulidae</taxon>
        <taxon>Lingula</taxon>
    </lineage>
</organism>
<gene>
    <name evidence="9" type="primary">LOC106165254</name>
</gene>
<evidence type="ECO:0000259" key="7">
    <source>
        <dbReference type="PROSITE" id="PS50119"/>
    </source>
</evidence>
<evidence type="ECO:0000256" key="4">
    <source>
        <dbReference type="PROSITE-ProRule" id="PRU00024"/>
    </source>
</evidence>
<dbReference type="GeneID" id="106165254"/>
<dbReference type="Pfam" id="PF13445">
    <property type="entry name" value="zf-RING_UBOX"/>
    <property type="match status" value="1"/>
</dbReference>
<evidence type="ECO:0000259" key="6">
    <source>
        <dbReference type="PROSITE" id="PS50089"/>
    </source>
</evidence>
<dbReference type="AlphaFoldDB" id="A0A1S3IL90"/>
<dbReference type="Gene3D" id="3.30.160.60">
    <property type="entry name" value="Classic Zinc Finger"/>
    <property type="match status" value="1"/>
</dbReference>
<name>A0A1S3IL90_LINAN</name>
<dbReference type="InParanoid" id="A0A1S3IL90"/>
<feature type="domain" description="B box-type" evidence="7">
    <location>
        <begin position="123"/>
        <end position="159"/>
    </location>
</feature>
<dbReference type="Proteomes" id="UP000085678">
    <property type="component" value="Unplaced"/>
</dbReference>
<sequence>MIKMAGDLAANVTDNILTCPICLETFDDPRVLPCYHTFCLGCISDHARVEGQRTSFHCPMCRETIDIPKGGLRNLKKNFVFQKVKTIIDESKSRPNTTQKGHCATDDLPPGKRQDADWSLQNCEEHPGNELRYYCQNDDTIVCADCIVTRHRGHNCMPLTEVVGKSRAQIQILQQKALKKLSAIRQIEQNFDANIPLLVQNEEATLEAIDKQAEQLYAIITESREKLKNETRTAFKSERQKSESYKNDLDLQKAILDSTCEFAQQLLTNGSDFDIMMHTKMLKERFGQIEQVQLSNFEDTELVTFVPGNITNSSVAALLGKVAVKESESRNTRQQEKGEIHPEQILPESPKCLPIQARGVYQDTSRQVHVPKLLLASDTPLIKNEVVKNPKGVKRRSDLPKPPYTPGHTTHTLPVRPASPRQVASASRGAQERRRNSKPQNHYTDLAGILSGSLY</sequence>
<dbReference type="PROSITE" id="PS50089">
    <property type="entry name" value="ZF_RING_2"/>
    <property type="match status" value="1"/>
</dbReference>
<dbReference type="GO" id="GO:0008270">
    <property type="term" value="F:zinc ion binding"/>
    <property type="evidence" value="ECO:0007669"/>
    <property type="project" value="UniProtKB-KW"/>
</dbReference>
<dbReference type="SUPFAM" id="SSF57845">
    <property type="entry name" value="B-box zinc-binding domain"/>
    <property type="match status" value="1"/>
</dbReference>
<reference evidence="9" key="1">
    <citation type="submission" date="2025-08" db="UniProtKB">
        <authorList>
            <consortium name="RefSeq"/>
        </authorList>
    </citation>
    <scope>IDENTIFICATION</scope>
    <source>
        <tissue evidence="9">Gonads</tissue>
    </source>
</reference>
<dbReference type="PROSITE" id="PS00518">
    <property type="entry name" value="ZF_RING_1"/>
    <property type="match status" value="1"/>
</dbReference>
<dbReference type="PANTHER" id="PTHR25462:SF296">
    <property type="entry name" value="MEIOTIC P26, ISOFORM F"/>
    <property type="match status" value="1"/>
</dbReference>
<keyword evidence="3" id="KW-0862">Zinc</keyword>
<evidence type="ECO:0000313" key="8">
    <source>
        <dbReference type="Proteomes" id="UP000085678"/>
    </source>
</evidence>
<dbReference type="OrthoDB" id="111250at2759"/>
<feature type="domain" description="RING-type" evidence="6">
    <location>
        <begin position="19"/>
        <end position="62"/>
    </location>
</feature>
<dbReference type="SMART" id="SM00184">
    <property type="entry name" value="RING"/>
    <property type="match status" value="1"/>
</dbReference>
<evidence type="ECO:0000256" key="3">
    <source>
        <dbReference type="ARBA" id="ARBA00022833"/>
    </source>
</evidence>
<dbReference type="PANTHER" id="PTHR25462">
    <property type="entry name" value="BONUS, ISOFORM C-RELATED"/>
    <property type="match status" value="1"/>
</dbReference>
<dbReference type="InterPro" id="IPR027370">
    <property type="entry name" value="Znf-RING_euk"/>
</dbReference>
<dbReference type="SMART" id="SM00336">
    <property type="entry name" value="BBOX"/>
    <property type="match status" value="1"/>
</dbReference>
<evidence type="ECO:0000256" key="5">
    <source>
        <dbReference type="SAM" id="MobiDB-lite"/>
    </source>
</evidence>
<accession>A0A1S3IL90</accession>
<dbReference type="SUPFAM" id="SSF57850">
    <property type="entry name" value="RING/U-box"/>
    <property type="match status" value="1"/>
</dbReference>
<dbReference type="KEGG" id="lak:106165254"/>
<dbReference type="GO" id="GO:0005654">
    <property type="term" value="C:nucleoplasm"/>
    <property type="evidence" value="ECO:0007669"/>
    <property type="project" value="TreeGrafter"/>
</dbReference>
<dbReference type="PROSITE" id="PS50119">
    <property type="entry name" value="ZF_BBOX"/>
    <property type="match status" value="1"/>
</dbReference>